<gene>
    <name evidence="2" type="ORF">BC938DRAFT_480452</name>
</gene>
<name>A0A433QIP7_9FUNG</name>
<feature type="transmembrane region" description="Helical" evidence="1">
    <location>
        <begin position="334"/>
        <end position="355"/>
    </location>
</feature>
<evidence type="ECO:0000313" key="3">
    <source>
        <dbReference type="Proteomes" id="UP000274822"/>
    </source>
</evidence>
<dbReference type="Proteomes" id="UP000274822">
    <property type="component" value="Unassembled WGS sequence"/>
</dbReference>
<keyword evidence="1" id="KW-0812">Transmembrane</keyword>
<evidence type="ECO:0000313" key="2">
    <source>
        <dbReference type="EMBL" id="RUS29614.1"/>
    </source>
</evidence>
<feature type="transmembrane region" description="Helical" evidence="1">
    <location>
        <begin position="66"/>
        <end position="87"/>
    </location>
</feature>
<dbReference type="AlphaFoldDB" id="A0A433QIP7"/>
<reference evidence="2 3" key="1">
    <citation type="journal article" date="2018" name="New Phytol.">
        <title>Phylogenomics of Endogonaceae and evolution of mycorrhizas within Mucoromycota.</title>
        <authorList>
            <person name="Chang Y."/>
            <person name="Desiro A."/>
            <person name="Na H."/>
            <person name="Sandor L."/>
            <person name="Lipzen A."/>
            <person name="Clum A."/>
            <person name="Barry K."/>
            <person name="Grigoriev I.V."/>
            <person name="Martin F.M."/>
            <person name="Stajich J.E."/>
            <person name="Smith M.E."/>
            <person name="Bonito G."/>
            <person name="Spatafora J.W."/>
        </authorList>
    </citation>
    <scope>NUCLEOTIDE SEQUENCE [LARGE SCALE GENOMIC DNA]</scope>
    <source>
        <strain evidence="2 3">AD002</strain>
    </source>
</reference>
<accession>A0A433QIP7</accession>
<keyword evidence="3" id="KW-1185">Reference proteome</keyword>
<dbReference type="EMBL" id="RBNJ01004938">
    <property type="protein sequence ID" value="RUS29614.1"/>
    <property type="molecule type" value="Genomic_DNA"/>
</dbReference>
<keyword evidence="1" id="KW-1133">Transmembrane helix</keyword>
<evidence type="ECO:0000256" key="1">
    <source>
        <dbReference type="SAM" id="Phobius"/>
    </source>
</evidence>
<keyword evidence="1" id="KW-0472">Membrane</keyword>
<proteinExistence type="predicted"/>
<organism evidence="2 3">
    <name type="scientific">Jimgerdemannia flammicorona</name>
    <dbReference type="NCBI Taxonomy" id="994334"/>
    <lineage>
        <taxon>Eukaryota</taxon>
        <taxon>Fungi</taxon>
        <taxon>Fungi incertae sedis</taxon>
        <taxon>Mucoromycota</taxon>
        <taxon>Mucoromycotina</taxon>
        <taxon>Endogonomycetes</taxon>
        <taxon>Endogonales</taxon>
        <taxon>Endogonaceae</taxon>
        <taxon>Jimgerdemannia</taxon>
    </lineage>
</organism>
<sequence>MRVSCSEGYLNNENRRIRFRKSTTILQLLPPKMSEANSPGYWYKHPLKALAIFGPPQYSEARWIGYCRIAFSMLFCFAVLGTIVNGIEQAITSTMSVQQSTVKATSVPAPGTLSFGAFLQIVVCPATNYNFNFTFDCGYLDSMGVLQWYNDIPNHCPNISRITSINENIHSVTSSCYLVQPKGVVLDSRVIGYYLVINFTSWTTGTVLNDPSFKAFAFFFHPSSNIIVNNDTKMASDENPFLQDLINPVIITPQRQFFFDFNQVEWNYLENEDGWLGKTGLPFAPRRTITVLDFTIQSIPYNSTNYDGLSVITITADPTKQSNRLLHSVTVQSVVSSIGGLISMVAGLYLVLFGAKRLNPWGLAHVIPVSGRQVQYSIIPPTQGVENNSGSGGGDAVLQKLHELDVQMQIVRNHFLYMDDFIAGTDPSPSSRGKYVIPRTPLMASQ</sequence>
<evidence type="ECO:0008006" key="4">
    <source>
        <dbReference type="Google" id="ProtNLM"/>
    </source>
</evidence>
<comment type="caution">
    <text evidence="2">The sequence shown here is derived from an EMBL/GenBank/DDBJ whole genome shotgun (WGS) entry which is preliminary data.</text>
</comment>
<protein>
    <recommendedName>
        <fullName evidence="4">Transmembrane protein</fullName>
    </recommendedName>
</protein>